<sequence>MEERVVLSVRPSTGGDGPLFCEHTCQGSKNPPPLLNDISFPPAPVYFSLRHRNRRTFTGKSIRSRFKQIG</sequence>
<reference evidence="2" key="2">
    <citation type="submission" date="2017-02" db="EMBL/GenBank/DDBJ databases">
        <title>Sunflower complete genome.</title>
        <authorList>
            <person name="Langlade N."/>
            <person name="Munos S."/>
        </authorList>
    </citation>
    <scope>NUCLEOTIDE SEQUENCE [LARGE SCALE GENOMIC DNA]</scope>
    <source>
        <tissue evidence="2">Leaves</tissue>
    </source>
</reference>
<dbReference type="EMBL" id="CM007892">
    <property type="protein sequence ID" value="OTG30544.1"/>
    <property type="molecule type" value="Genomic_DNA"/>
</dbReference>
<dbReference type="InParanoid" id="A0A251V547"/>
<dbReference type="Proteomes" id="UP000215914">
    <property type="component" value="Chromosome 3"/>
</dbReference>
<gene>
    <name evidence="2" type="ORF">HannXRQ_Chr03g0065701</name>
    <name evidence="1" type="ORF">HanXRQr2_Chr09g0368301</name>
</gene>
<dbReference type="EMBL" id="MNCJ02000324">
    <property type="protein sequence ID" value="KAF5789196.1"/>
    <property type="molecule type" value="Genomic_DNA"/>
</dbReference>
<organism evidence="2 3">
    <name type="scientific">Helianthus annuus</name>
    <name type="common">Common sunflower</name>
    <dbReference type="NCBI Taxonomy" id="4232"/>
    <lineage>
        <taxon>Eukaryota</taxon>
        <taxon>Viridiplantae</taxon>
        <taxon>Streptophyta</taxon>
        <taxon>Embryophyta</taxon>
        <taxon>Tracheophyta</taxon>
        <taxon>Spermatophyta</taxon>
        <taxon>Magnoliopsida</taxon>
        <taxon>eudicotyledons</taxon>
        <taxon>Gunneridae</taxon>
        <taxon>Pentapetalae</taxon>
        <taxon>asterids</taxon>
        <taxon>campanulids</taxon>
        <taxon>Asterales</taxon>
        <taxon>Asteraceae</taxon>
        <taxon>Asteroideae</taxon>
        <taxon>Heliantheae alliance</taxon>
        <taxon>Heliantheae</taxon>
        <taxon>Helianthus</taxon>
    </lineage>
</organism>
<accession>A0A251V547</accession>
<evidence type="ECO:0000313" key="3">
    <source>
        <dbReference type="Proteomes" id="UP000215914"/>
    </source>
</evidence>
<reference evidence="1 3" key="1">
    <citation type="journal article" date="2017" name="Nature">
        <title>The sunflower genome provides insights into oil metabolism, flowering and Asterid evolution.</title>
        <authorList>
            <person name="Badouin H."/>
            <person name="Gouzy J."/>
            <person name="Grassa C.J."/>
            <person name="Murat F."/>
            <person name="Staton S.E."/>
            <person name="Cottret L."/>
            <person name="Lelandais-Briere C."/>
            <person name="Owens G.L."/>
            <person name="Carrere S."/>
            <person name="Mayjonade B."/>
            <person name="Legrand L."/>
            <person name="Gill N."/>
            <person name="Kane N.C."/>
            <person name="Bowers J.E."/>
            <person name="Hubner S."/>
            <person name="Bellec A."/>
            <person name="Berard A."/>
            <person name="Berges H."/>
            <person name="Blanchet N."/>
            <person name="Boniface M.C."/>
            <person name="Brunel D."/>
            <person name="Catrice O."/>
            <person name="Chaidir N."/>
            <person name="Claudel C."/>
            <person name="Donnadieu C."/>
            <person name="Faraut T."/>
            <person name="Fievet G."/>
            <person name="Helmstetter N."/>
            <person name="King M."/>
            <person name="Knapp S.J."/>
            <person name="Lai Z."/>
            <person name="Le Paslier M.C."/>
            <person name="Lippi Y."/>
            <person name="Lorenzon L."/>
            <person name="Mandel J.R."/>
            <person name="Marage G."/>
            <person name="Marchand G."/>
            <person name="Marquand E."/>
            <person name="Bret-Mestries E."/>
            <person name="Morien E."/>
            <person name="Nambeesan S."/>
            <person name="Nguyen T."/>
            <person name="Pegot-Espagnet P."/>
            <person name="Pouilly N."/>
            <person name="Raftis F."/>
            <person name="Sallet E."/>
            <person name="Schiex T."/>
            <person name="Thomas J."/>
            <person name="Vandecasteele C."/>
            <person name="Vares D."/>
            <person name="Vear F."/>
            <person name="Vautrin S."/>
            <person name="Crespi M."/>
            <person name="Mangin B."/>
            <person name="Burke J.M."/>
            <person name="Salse J."/>
            <person name="Munos S."/>
            <person name="Vincourt P."/>
            <person name="Rieseberg L.H."/>
            <person name="Langlade N.B."/>
        </authorList>
    </citation>
    <scope>NUCLEOTIDE SEQUENCE [LARGE SCALE GENOMIC DNA]</scope>
    <source>
        <strain evidence="3">cv. SF193</strain>
        <tissue evidence="1">Leaves</tissue>
    </source>
</reference>
<dbReference type="Gramene" id="mRNA:HanXRQr2_Chr09g0368301">
    <property type="protein sequence ID" value="CDS:HanXRQr2_Chr09g0368301.1"/>
    <property type="gene ID" value="HanXRQr2_Chr09g0368301"/>
</dbReference>
<name>A0A251V547_HELAN</name>
<keyword evidence="3" id="KW-1185">Reference proteome</keyword>
<dbReference type="AlphaFoldDB" id="A0A251V547"/>
<reference evidence="1" key="3">
    <citation type="submission" date="2020-06" db="EMBL/GenBank/DDBJ databases">
        <title>Helianthus annuus Genome sequencing and assembly Release 2.</title>
        <authorList>
            <person name="Gouzy J."/>
            <person name="Langlade N."/>
            <person name="Munos S."/>
        </authorList>
    </citation>
    <scope>NUCLEOTIDE SEQUENCE</scope>
    <source>
        <tissue evidence="1">Leaves</tissue>
    </source>
</reference>
<protein>
    <submittedName>
        <fullName evidence="2">Uncharacterized protein</fullName>
    </submittedName>
</protein>
<proteinExistence type="predicted"/>
<evidence type="ECO:0000313" key="2">
    <source>
        <dbReference type="EMBL" id="OTG30544.1"/>
    </source>
</evidence>
<evidence type="ECO:0000313" key="1">
    <source>
        <dbReference type="EMBL" id="KAF5789196.1"/>
    </source>
</evidence>